<evidence type="ECO:0000313" key="3">
    <source>
        <dbReference type="Proteomes" id="UP000238479"/>
    </source>
</evidence>
<dbReference type="EMBL" id="PDCK01000039">
    <property type="protein sequence ID" value="PRQ56374.1"/>
    <property type="molecule type" value="Genomic_DNA"/>
</dbReference>
<name>A0A2P6SCH4_ROSCH</name>
<dbReference type="Pfam" id="PF06046">
    <property type="entry name" value="Sec6"/>
    <property type="match status" value="1"/>
</dbReference>
<keyword evidence="3" id="KW-1185">Reference proteome</keyword>
<dbReference type="PANTHER" id="PTHR21292:SF1">
    <property type="entry name" value="EXOCYST COMPLEX COMPONENT 3"/>
    <property type="match status" value="1"/>
</dbReference>
<dbReference type="AlphaFoldDB" id="A0A2P6SCH4"/>
<evidence type="ECO:0000256" key="1">
    <source>
        <dbReference type="SAM" id="MobiDB-lite"/>
    </source>
</evidence>
<dbReference type="GO" id="GO:0000149">
    <property type="term" value="F:SNARE binding"/>
    <property type="evidence" value="ECO:0007669"/>
    <property type="project" value="TreeGrafter"/>
</dbReference>
<dbReference type="GO" id="GO:0051601">
    <property type="term" value="P:exocyst localization"/>
    <property type="evidence" value="ECO:0007669"/>
    <property type="project" value="TreeGrafter"/>
</dbReference>
<comment type="caution">
    <text evidence="2">The sequence shown here is derived from an EMBL/GenBank/DDBJ whole genome shotgun (WGS) entry which is preliminary data.</text>
</comment>
<organism evidence="2 3">
    <name type="scientific">Rosa chinensis</name>
    <name type="common">China rose</name>
    <dbReference type="NCBI Taxonomy" id="74649"/>
    <lineage>
        <taxon>Eukaryota</taxon>
        <taxon>Viridiplantae</taxon>
        <taxon>Streptophyta</taxon>
        <taxon>Embryophyta</taxon>
        <taxon>Tracheophyta</taxon>
        <taxon>Spermatophyta</taxon>
        <taxon>Magnoliopsida</taxon>
        <taxon>eudicotyledons</taxon>
        <taxon>Gunneridae</taxon>
        <taxon>Pentapetalae</taxon>
        <taxon>rosids</taxon>
        <taxon>fabids</taxon>
        <taxon>Rosales</taxon>
        <taxon>Rosaceae</taxon>
        <taxon>Rosoideae</taxon>
        <taxon>Rosoideae incertae sedis</taxon>
        <taxon>Rosa</taxon>
    </lineage>
</organism>
<dbReference type="GO" id="GO:0006887">
    <property type="term" value="P:exocytosis"/>
    <property type="evidence" value="ECO:0007669"/>
    <property type="project" value="InterPro"/>
</dbReference>
<gene>
    <name evidence="2" type="ORF">RchiOBHm_Chr1g0335061</name>
</gene>
<proteinExistence type="predicted"/>
<protein>
    <submittedName>
        <fullName evidence="2">Putative exocyst complex component EXOC3/Sec6</fullName>
    </submittedName>
</protein>
<dbReference type="Gramene" id="PRQ56374">
    <property type="protein sequence ID" value="PRQ56374"/>
    <property type="gene ID" value="RchiOBHm_Chr1g0335061"/>
</dbReference>
<dbReference type="InterPro" id="IPR010326">
    <property type="entry name" value="EXOC3/Sec6"/>
</dbReference>
<reference evidence="2 3" key="1">
    <citation type="journal article" date="2018" name="Nat. Genet.">
        <title>The Rosa genome provides new insights in the design of modern roses.</title>
        <authorList>
            <person name="Bendahmane M."/>
        </authorList>
    </citation>
    <scope>NUCLEOTIDE SEQUENCE [LARGE SCALE GENOMIC DNA]</scope>
    <source>
        <strain evidence="3">cv. Old Blush</strain>
    </source>
</reference>
<dbReference type="PANTHER" id="PTHR21292">
    <property type="entry name" value="EXOCYST COMPLEX COMPONENT SEC6-RELATED"/>
    <property type="match status" value="1"/>
</dbReference>
<evidence type="ECO:0000313" key="2">
    <source>
        <dbReference type="EMBL" id="PRQ56374.1"/>
    </source>
</evidence>
<sequence length="126" mass="14047">MRLTALDGKRRFALAAAGSHKEETFEKTLWCHISNFYNLSKESPQTLVRALRVVQMQEILDQQLAEEAAEAEGGGAMASIANPRRTAKKTTTAIASSRNMTQQKLNIQGKGYKDKCYDQIRKTVEG</sequence>
<accession>A0A2P6SCH4</accession>
<dbReference type="Proteomes" id="UP000238479">
    <property type="component" value="Chromosome 1"/>
</dbReference>
<feature type="region of interest" description="Disordered" evidence="1">
    <location>
        <begin position="75"/>
        <end position="100"/>
    </location>
</feature>
<dbReference type="STRING" id="74649.A0A2P6SCH4"/>
<dbReference type="GO" id="GO:0000145">
    <property type="term" value="C:exocyst"/>
    <property type="evidence" value="ECO:0007669"/>
    <property type="project" value="InterPro"/>
</dbReference>